<protein>
    <submittedName>
        <fullName evidence="2">Antibiotic biosynthesis monooxygenase</fullName>
    </submittedName>
</protein>
<dbReference type="AlphaFoldDB" id="A0A6M7WFD9"/>
<dbReference type="EMBL" id="CP033367">
    <property type="protein sequence ID" value="QKD00675.1"/>
    <property type="molecule type" value="Genomic_DNA"/>
</dbReference>
<accession>A0A6M7WFD9</accession>
<dbReference type="PROSITE" id="PS51725">
    <property type="entry name" value="ABM"/>
    <property type="match status" value="1"/>
</dbReference>
<organism evidence="2 3">
    <name type="scientific">Mesorhizobium loti R88b</name>
    <dbReference type="NCBI Taxonomy" id="935548"/>
    <lineage>
        <taxon>Bacteria</taxon>
        <taxon>Pseudomonadati</taxon>
        <taxon>Pseudomonadota</taxon>
        <taxon>Alphaproteobacteria</taxon>
        <taxon>Hyphomicrobiales</taxon>
        <taxon>Phyllobacteriaceae</taxon>
        <taxon>Mesorhizobium</taxon>
    </lineage>
</organism>
<evidence type="ECO:0000313" key="2">
    <source>
        <dbReference type="EMBL" id="QKD00675.1"/>
    </source>
</evidence>
<keyword evidence="2" id="KW-0503">Monooxygenase</keyword>
<dbReference type="Proteomes" id="UP000503017">
    <property type="component" value="Chromosome"/>
</dbReference>
<dbReference type="InterPro" id="IPR007138">
    <property type="entry name" value="ABM_dom"/>
</dbReference>
<dbReference type="Gene3D" id="3.30.70.100">
    <property type="match status" value="1"/>
</dbReference>
<sequence length="105" mass="11826">MIGVLTFLRSRPDRLAQTIDALQNLIAPSRDSPGCVAMHLHADPRDACRLMIYEHWLSKTDFDVNGALPQSQRFWQNRNDFLQEEIDIQFFDLVAGAPQGSAAGQ</sequence>
<gene>
    <name evidence="2" type="ORF">EB235_03585</name>
</gene>
<keyword evidence="2" id="KW-0560">Oxidoreductase</keyword>
<name>A0A6M7WFD9_RHILI</name>
<dbReference type="Pfam" id="PF03992">
    <property type="entry name" value="ABM"/>
    <property type="match status" value="1"/>
</dbReference>
<evidence type="ECO:0000313" key="3">
    <source>
        <dbReference type="Proteomes" id="UP000503017"/>
    </source>
</evidence>
<proteinExistence type="predicted"/>
<evidence type="ECO:0000259" key="1">
    <source>
        <dbReference type="PROSITE" id="PS51725"/>
    </source>
</evidence>
<reference evidence="2 3" key="1">
    <citation type="submission" date="2018-10" db="EMBL/GenBank/DDBJ databases">
        <authorList>
            <person name="Perry B.J."/>
            <person name="Sullivan J.T."/>
            <person name="Murphy R.J.T."/>
            <person name="Ramsay J.P."/>
            <person name="Ronson C.W."/>
        </authorList>
    </citation>
    <scope>NUCLEOTIDE SEQUENCE [LARGE SCALE GENOMIC DNA]</scope>
    <source>
        <strain evidence="2 3">R88b</strain>
    </source>
</reference>
<dbReference type="GO" id="GO:0004497">
    <property type="term" value="F:monooxygenase activity"/>
    <property type="evidence" value="ECO:0007669"/>
    <property type="project" value="UniProtKB-KW"/>
</dbReference>
<dbReference type="RefSeq" id="WP_027032324.1">
    <property type="nucleotide sequence ID" value="NZ_CP033367.1"/>
</dbReference>
<dbReference type="InterPro" id="IPR011008">
    <property type="entry name" value="Dimeric_a/b-barrel"/>
</dbReference>
<dbReference type="SUPFAM" id="SSF54909">
    <property type="entry name" value="Dimeric alpha+beta barrel"/>
    <property type="match status" value="1"/>
</dbReference>
<feature type="domain" description="ABM" evidence="1">
    <location>
        <begin position="2"/>
        <end position="90"/>
    </location>
</feature>